<dbReference type="Proteomes" id="UP001611397">
    <property type="component" value="Unassembled WGS sequence"/>
</dbReference>
<evidence type="ECO:0000313" key="1">
    <source>
        <dbReference type="EMBL" id="MFI2161966.1"/>
    </source>
</evidence>
<comment type="caution">
    <text evidence="1">The sequence shown here is derived from an EMBL/GenBank/DDBJ whole genome shotgun (WGS) entry which is preliminary data.</text>
</comment>
<dbReference type="RefSeq" id="WP_167360902.1">
    <property type="nucleotide sequence ID" value="NZ_JBIRUT010000026.1"/>
</dbReference>
<keyword evidence="2" id="KW-1185">Reference proteome</keyword>
<dbReference type="EMBL" id="JBIRWM010000030">
    <property type="protein sequence ID" value="MFI2161966.1"/>
    <property type="molecule type" value="Genomic_DNA"/>
</dbReference>
<accession>A0ABW7VKT4</accession>
<protein>
    <submittedName>
        <fullName evidence="1">Uncharacterized protein</fullName>
    </submittedName>
</protein>
<evidence type="ECO:0000313" key="2">
    <source>
        <dbReference type="Proteomes" id="UP001611397"/>
    </source>
</evidence>
<name>A0ABW7VKT4_STROI</name>
<reference evidence="1 2" key="1">
    <citation type="submission" date="2024-10" db="EMBL/GenBank/DDBJ databases">
        <title>The Natural Products Discovery Center: Release of the First 8490 Sequenced Strains for Exploring Actinobacteria Biosynthetic Diversity.</title>
        <authorList>
            <person name="Kalkreuter E."/>
            <person name="Kautsar S.A."/>
            <person name="Yang D."/>
            <person name="Bader C.D."/>
            <person name="Teijaro C.N."/>
            <person name="Fluegel L."/>
            <person name="Davis C.M."/>
            <person name="Simpson J.R."/>
            <person name="Lauterbach L."/>
            <person name="Steele A.D."/>
            <person name="Gui C."/>
            <person name="Meng S."/>
            <person name="Li G."/>
            <person name="Viehrig K."/>
            <person name="Ye F."/>
            <person name="Su P."/>
            <person name="Kiefer A.F."/>
            <person name="Nichols A."/>
            <person name="Cepeda A.J."/>
            <person name="Yan W."/>
            <person name="Fan B."/>
            <person name="Jiang Y."/>
            <person name="Adhikari A."/>
            <person name="Zheng C.-J."/>
            <person name="Schuster L."/>
            <person name="Cowan T.M."/>
            <person name="Smanski M.J."/>
            <person name="Chevrette M.G."/>
            <person name="De Carvalho L.P.S."/>
            <person name="Shen B."/>
        </authorList>
    </citation>
    <scope>NUCLEOTIDE SEQUENCE [LARGE SCALE GENOMIC DNA]</scope>
    <source>
        <strain evidence="1 2">NPDC020295</strain>
    </source>
</reference>
<proteinExistence type="predicted"/>
<gene>
    <name evidence="1" type="ORF">ACH49L_41075</name>
</gene>
<organism evidence="1 2">
    <name type="scientific">Streptomyces olivaceoviridis</name>
    <name type="common">Streptomyces corchorusii</name>
    <dbReference type="NCBI Taxonomy" id="1921"/>
    <lineage>
        <taxon>Bacteria</taxon>
        <taxon>Bacillati</taxon>
        <taxon>Actinomycetota</taxon>
        <taxon>Actinomycetes</taxon>
        <taxon>Kitasatosporales</taxon>
        <taxon>Streptomycetaceae</taxon>
        <taxon>Streptomyces</taxon>
    </lineage>
</organism>
<sequence length="57" mass="6727">MWTDTAEERIEAFRVGGGRFYADVRGVNVHDKGSYFGPYENPEAWIDDLRNTYRELR</sequence>